<accession>A0ABQ3QST6</accession>
<dbReference type="Proteomes" id="UP001050808">
    <property type="component" value="Unassembled WGS sequence"/>
</dbReference>
<evidence type="ECO:0000313" key="1">
    <source>
        <dbReference type="EMBL" id="GHI40344.1"/>
    </source>
</evidence>
<gene>
    <name evidence="1" type="ORF">Sviol_47520</name>
</gene>
<dbReference type="InterPro" id="IPR023401">
    <property type="entry name" value="ODC_N"/>
</dbReference>
<evidence type="ECO:0000313" key="2">
    <source>
        <dbReference type="Proteomes" id="UP001050808"/>
    </source>
</evidence>
<organism evidence="1 2">
    <name type="scientific">Streptomyces violascens</name>
    <dbReference type="NCBI Taxonomy" id="67381"/>
    <lineage>
        <taxon>Bacteria</taxon>
        <taxon>Bacillati</taxon>
        <taxon>Actinomycetota</taxon>
        <taxon>Actinomycetes</taxon>
        <taxon>Kitasatosporales</taxon>
        <taxon>Streptomycetaceae</taxon>
        <taxon>Streptomyces</taxon>
    </lineage>
</organism>
<dbReference type="Gene3D" id="3.30.1780.10">
    <property type="entry name" value="ornithine cyclodeaminase, domain 1"/>
    <property type="match status" value="1"/>
</dbReference>
<name>A0ABQ3QST6_9ACTN</name>
<sequence>MLVLSHSQVEDLLDMDSLIDSLAPAMADLSAGRASVPDRVAALVGLR</sequence>
<protein>
    <submittedName>
        <fullName evidence="1">Uncharacterized protein</fullName>
    </submittedName>
</protein>
<reference evidence="1" key="1">
    <citation type="submission" date="2024-05" db="EMBL/GenBank/DDBJ databases">
        <title>Whole genome shotgun sequence of Streptomyces violascens NBRC 12920.</title>
        <authorList>
            <person name="Komaki H."/>
            <person name="Tamura T."/>
        </authorList>
    </citation>
    <scope>NUCLEOTIDE SEQUENCE</scope>
    <source>
        <strain evidence="1">NBRC 12920</strain>
    </source>
</reference>
<keyword evidence="2" id="KW-1185">Reference proteome</keyword>
<comment type="caution">
    <text evidence="1">The sequence shown here is derived from an EMBL/GenBank/DDBJ whole genome shotgun (WGS) entry which is preliminary data.</text>
</comment>
<proteinExistence type="predicted"/>
<dbReference type="EMBL" id="BNDY01000017">
    <property type="protein sequence ID" value="GHI40344.1"/>
    <property type="molecule type" value="Genomic_DNA"/>
</dbReference>